<feature type="region of interest" description="Disordered" evidence="3">
    <location>
        <begin position="268"/>
        <end position="293"/>
    </location>
</feature>
<dbReference type="STRING" id="133383.A0A1R0H7T2"/>
<evidence type="ECO:0000259" key="4">
    <source>
        <dbReference type="PROSITE" id="PS50158"/>
    </source>
</evidence>
<organism evidence="5 6">
    <name type="scientific">Smittium mucronatum</name>
    <dbReference type="NCBI Taxonomy" id="133383"/>
    <lineage>
        <taxon>Eukaryota</taxon>
        <taxon>Fungi</taxon>
        <taxon>Fungi incertae sedis</taxon>
        <taxon>Zoopagomycota</taxon>
        <taxon>Kickxellomycotina</taxon>
        <taxon>Harpellomycetes</taxon>
        <taxon>Harpellales</taxon>
        <taxon>Legeriomycetaceae</taxon>
        <taxon>Smittium</taxon>
    </lineage>
</organism>
<keyword evidence="1" id="KW-0863">Zinc-finger</keyword>
<evidence type="ECO:0000256" key="3">
    <source>
        <dbReference type="SAM" id="MobiDB-lite"/>
    </source>
</evidence>
<name>A0A1R0H7T2_9FUNG</name>
<evidence type="ECO:0000256" key="1">
    <source>
        <dbReference type="PROSITE-ProRule" id="PRU00047"/>
    </source>
</evidence>
<gene>
    <name evidence="5" type="ORF">AYI68_g662</name>
</gene>
<reference evidence="5 6" key="1">
    <citation type="journal article" date="2016" name="Mol. Biol. Evol.">
        <title>Genome-Wide Survey of Gut Fungi (Harpellales) Reveals the First Horizontally Transferred Ubiquitin Gene from a Mosquito Host.</title>
        <authorList>
            <person name="Wang Y."/>
            <person name="White M.M."/>
            <person name="Kvist S."/>
            <person name="Moncalvo J.M."/>
        </authorList>
    </citation>
    <scope>NUCLEOTIDE SEQUENCE [LARGE SCALE GENOMIC DNA]</scope>
    <source>
        <strain evidence="5 6">ALG-7-W6</strain>
    </source>
</reference>
<feature type="coiled-coil region" evidence="2">
    <location>
        <begin position="7"/>
        <end position="55"/>
    </location>
</feature>
<keyword evidence="2" id="KW-0175">Coiled coil</keyword>
<dbReference type="InterPro" id="IPR001878">
    <property type="entry name" value="Znf_CCHC"/>
</dbReference>
<comment type="caution">
    <text evidence="5">The sequence shown here is derived from an EMBL/GenBank/DDBJ whole genome shotgun (WGS) entry which is preliminary data.</text>
</comment>
<dbReference type="EMBL" id="LSSL01000214">
    <property type="protein sequence ID" value="OLY85148.1"/>
    <property type="molecule type" value="Genomic_DNA"/>
</dbReference>
<dbReference type="PROSITE" id="PS50158">
    <property type="entry name" value="ZF_CCHC"/>
    <property type="match status" value="1"/>
</dbReference>
<keyword evidence="6" id="KW-1185">Reference proteome</keyword>
<evidence type="ECO:0000313" key="5">
    <source>
        <dbReference type="EMBL" id="OLY85148.1"/>
    </source>
</evidence>
<evidence type="ECO:0000313" key="6">
    <source>
        <dbReference type="Proteomes" id="UP000187455"/>
    </source>
</evidence>
<proteinExistence type="predicted"/>
<keyword evidence="1" id="KW-0862">Zinc</keyword>
<feature type="compositionally biased region" description="Low complexity" evidence="3">
    <location>
        <begin position="268"/>
        <end position="284"/>
    </location>
</feature>
<feature type="domain" description="CCHC-type" evidence="4">
    <location>
        <begin position="309"/>
        <end position="322"/>
    </location>
</feature>
<dbReference type="GO" id="GO:0008270">
    <property type="term" value="F:zinc ion binding"/>
    <property type="evidence" value="ECO:0007669"/>
    <property type="project" value="UniProtKB-KW"/>
</dbReference>
<keyword evidence="1" id="KW-0479">Metal-binding</keyword>
<evidence type="ECO:0000256" key="2">
    <source>
        <dbReference type="SAM" id="Coils"/>
    </source>
</evidence>
<dbReference type="GO" id="GO:0003676">
    <property type="term" value="F:nucleic acid binding"/>
    <property type="evidence" value="ECO:0007669"/>
    <property type="project" value="InterPro"/>
</dbReference>
<protein>
    <recommendedName>
        <fullName evidence="4">CCHC-type domain-containing protein</fullName>
    </recommendedName>
</protein>
<dbReference type="AlphaFoldDB" id="A0A1R0H7T2"/>
<dbReference type="OrthoDB" id="10331023at2759"/>
<accession>A0A1R0H7T2</accession>
<sequence length="328" mass="38132">MQQNNPIQITAEQVNNAEEILANKEKEIFELPAQLIQLESQFKDASDEHHQLINEHEKYKLMYETEFLKSTDLSIEVSMIEKSNLNRELEVAQIKKDYYRQISELNDNRTSHASSCDRSTNIKNLPKIPIFEGKSITFGRWLKGVKEIFENCPTLNDFQKRALVVESLKDPVRDWKQIAPDISKYIPKVHGETYEAHEQRLKSHMQDSKAKFSGSQANRSNMDVEMIGAAMQHQGQNRYELLERDGNEYMMAAAQYSRYPDNSTIRNHQNRFNNSNNRNPFQRSTKPHSQSNTTMNKVQFDEYVRNSICFNCGTNGHLRSMCIKPAMS</sequence>
<dbReference type="Proteomes" id="UP000187455">
    <property type="component" value="Unassembled WGS sequence"/>
</dbReference>